<evidence type="ECO:0000313" key="3">
    <source>
        <dbReference type="Proteomes" id="UP000014629"/>
    </source>
</evidence>
<name>S4AX23_9ACTN</name>
<feature type="compositionally biased region" description="Basic and acidic residues" evidence="1">
    <location>
        <begin position="150"/>
        <end position="178"/>
    </location>
</feature>
<organism evidence="2 3">
    <name type="scientific">Streptomyces aurantiacus JA 4570</name>
    <dbReference type="NCBI Taxonomy" id="1286094"/>
    <lineage>
        <taxon>Bacteria</taxon>
        <taxon>Bacillati</taxon>
        <taxon>Actinomycetota</taxon>
        <taxon>Actinomycetes</taxon>
        <taxon>Kitasatosporales</taxon>
        <taxon>Streptomycetaceae</taxon>
        <taxon>Streptomyces</taxon>
        <taxon>Streptomyces aurantiacus group</taxon>
    </lineage>
</organism>
<feature type="compositionally biased region" description="Basic and acidic residues" evidence="1">
    <location>
        <begin position="88"/>
        <end position="113"/>
    </location>
</feature>
<dbReference type="EMBL" id="AOPZ01000034">
    <property type="protein sequence ID" value="EPH45982.1"/>
    <property type="molecule type" value="Genomic_DNA"/>
</dbReference>
<evidence type="ECO:0000313" key="2">
    <source>
        <dbReference type="EMBL" id="EPH45982.1"/>
    </source>
</evidence>
<keyword evidence="3" id="KW-1185">Reference proteome</keyword>
<dbReference type="Proteomes" id="UP000014629">
    <property type="component" value="Unassembled WGS sequence"/>
</dbReference>
<accession>S4AX23</accession>
<gene>
    <name evidence="2" type="ORF">STRAU_0979</name>
</gene>
<protein>
    <submittedName>
        <fullName evidence="2">Putative Sensor protein KdpD</fullName>
    </submittedName>
</protein>
<comment type="caution">
    <text evidence="2">The sequence shown here is derived from an EMBL/GenBank/DDBJ whole genome shotgun (WGS) entry which is preliminary data.</text>
</comment>
<proteinExistence type="predicted"/>
<evidence type="ECO:0000256" key="1">
    <source>
        <dbReference type="SAM" id="MobiDB-lite"/>
    </source>
</evidence>
<dbReference type="PATRIC" id="fig|1286094.4.peg.959"/>
<sequence length="589" mass="62785">MVADRHVHVGVLGAADVRAGADAARAGPRRHVALAFQERDGLHAEGLAHGLQEGLQAVLAAQHAAREVREDLRLGAQPRGLMGPAGGEVHDGGDRDRHGHEDDDRDDVLRVGDRPLVQRRGEVVVEEQRAERRRRERRYQAAKQGRRHGQREEQQHVVRETEVHVDVREKQREQRGTGDADQPAPDDPGAAESRAARHRQAPPLGDLTVRDDVDVEVGPRLAGDGRADAGSEDVLPGLAARGAEDDLGGVDAPREFEQGPRDVVAYDVMERSAQVLHEGALDGQLLGRGGGEAVAAGDVDGEDLAAGALGGHAGGAADEGAALGSAGEADDDALTGLPGGADVVLAAVLLEVFVDPVGYPQQRQLAQGRQVPGAEVVGQGRVDLVRLVDVAVRHPAAQRLRRHVDQLDLVGPAHHLVRDRLALADAGDRFDDVAERLQVLDVDGGYHVDARFEELLDVLPALGVARAGHVGVRQFVDERDGGGAAQDGVHVHLREQRAAVLQLLAGDLLQTVQHHFRAGTVVVLHEGHDAVGAALDTTVCLGERGVRLADARCRTEVDPKLAACHGPIVFLKLLCTQRRPYGQHSRQNG</sequence>
<reference evidence="2 3" key="1">
    <citation type="submission" date="2013-02" db="EMBL/GenBank/DDBJ databases">
        <title>Draft Genome Sequence of Streptomyces aurantiacus, Which Produces Setomimycin.</title>
        <authorList>
            <person name="Gruening B.A."/>
            <person name="Praeg A."/>
            <person name="Erxleben A."/>
            <person name="Guenther S."/>
            <person name="Mueller M."/>
        </authorList>
    </citation>
    <scope>NUCLEOTIDE SEQUENCE [LARGE SCALE GENOMIC DNA]</scope>
    <source>
        <strain evidence="2 3">JA 4570</strain>
    </source>
</reference>
<feature type="region of interest" description="Disordered" evidence="1">
    <location>
        <begin position="74"/>
        <end position="212"/>
    </location>
</feature>
<feature type="compositionally biased region" description="Basic and acidic residues" evidence="1">
    <location>
        <begin position="119"/>
        <end position="130"/>
    </location>
</feature>
<feature type="compositionally biased region" description="Low complexity" evidence="1">
    <location>
        <begin position="179"/>
        <end position="191"/>
    </location>
</feature>
<dbReference type="AlphaFoldDB" id="S4AX23"/>